<dbReference type="SUPFAM" id="SSF51556">
    <property type="entry name" value="Metallo-dependent hydrolases"/>
    <property type="match status" value="1"/>
</dbReference>
<proteinExistence type="predicted"/>
<dbReference type="Gene3D" id="3.20.20.140">
    <property type="entry name" value="Metal-dependent hydrolases"/>
    <property type="match status" value="1"/>
</dbReference>
<dbReference type="GO" id="GO:0016787">
    <property type="term" value="F:hydrolase activity"/>
    <property type="evidence" value="ECO:0007669"/>
    <property type="project" value="UniProtKB-KW"/>
</dbReference>
<evidence type="ECO:0000259" key="1">
    <source>
        <dbReference type="Pfam" id="PF04909"/>
    </source>
</evidence>
<keyword evidence="3" id="KW-1185">Reference proteome</keyword>
<organism evidence="2 3">
    <name type="scientific">Terriglobus albidus</name>
    <dbReference type="NCBI Taxonomy" id="1592106"/>
    <lineage>
        <taxon>Bacteria</taxon>
        <taxon>Pseudomonadati</taxon>
        <taxon>Acidobacteriota</taxon>
        <taxon>Terriglobia</taxon>
        <taxon>Terriglobales</taxon>
        <taxon>Acidobacteriaceae</taxon>
        <taxon>Terriglobus</taxon>
    </lineage>
</organism>
<reference evidence="2 3" key="1">
    <citation type="submission" date="2019-08" db="EMBL/GenBank/DDBJ databases">
        <title>Complete genome sequence of Terriglobus albidus strain ORNL.</title>
        <authorList>
            <person name="Podar M."/>
        </authorList>
    </citation>
    <scope>NUCLEOTIDE SEQUENCE [LARGE SCALE GENOMIC DNA]</scope>
    <source>
        <strain evidence="2 3">ORNL</strain>
    </source>
</reference>
<name>A0A5B9EHA7_9BACT</name>
<dbReference type="AlphaFoldDB" id="A0A5B9EHA7"/>
<dbReference type="Pfam" id="PF04909">
    <property type="entry name" value="Amidohydro_2"/>
    <property type="match status" value="1"/>
</dbReference>
<evidence type="ECO:0000313" key="3">
    <source>
        <dbReference type="Proteomes" id="UP000321820"/>
    </source>
</evidence>
<gene>
    <name evidence="2" type="ORF">FTW19_13585</name>
</gene>
<dbReference type="KEGG" id="talb:FTW19_13585"/>
<dbReference type="InterPro" id="IPR006680">
    <property type="entry name" value="Amidohydro-rel"/>
</dbReference>
<evidence type="ECO:0000313" key="2">
    <source>
        <dbReference type="EMBL" id="QEE31342.1"/>
    </source>
</evidence>
<dbReference type="EMBL" id="CP042806">
    <property type="protein sequence ID" value="QEE31342.1"/>
    <property type="molecule type" value="Genomic_DNA"/>
</dbReference>
<accession>A0A5B9EHA7</accession>
<keyword evidence="2" id="KW-0378">Hydrolase</keyword>
<protein>
    <submittedName>
        <fullName evidence="2">Amidohydrolase family protein</fullName>
    </submittedName>
</protein>
<dbReference type="Proteomes" id="UP000321820">
    <property type="component" value="Chromosome"/>
</dbReference>
<sequence length="316" mass="34174">MSRRRFVGSAVTVAAARVLQSQSPSTRSVEWGSPVIDCHFHQRPTLEANLAHLNGSGCQAAYLLSRLQSADDAKRFLAGEPTRFAGYSVSTDVTAADAVKLLTEAVKAGAHGFGEVKFHVDADGPEMRRLYAAAAELNVPVTIHFQEVPHTPTEGVFNTGFKRFDKILKEFPKTTFVGHCDAFWANVSADYANDKDYPRTPIIRGGITDKWLGDYPNLFGDLSANSGNNALTRDPSFTAYFLSRHQHKLFFGSDCACTDGHGGGVSQQGNPGAARLAGKCVARETLAVLKANASPDLFHDLVWSNGHKVYGLTSLS</sequence>
<feature type="domain" description="Amidohydrolase-related" evidence="1">
    <location>
        <begin position="78"/>
        <end position="312"/>
    </location>
</feature>
<dbReference type="OrthoDB" id="9771932at2"/>
<dbReference type="InterPro" id="IPR032466">
    <property type="entry name" value="Metal_Hydrolase"/>
</dbReference>